<evidence type="ECO:0000313" key="2">
    <source>
        <dbReference type="EMBL" id="MPN27638.1"/>
    </source>
</evidence>
<evidence type="ECO:0000256" key="1">
    <source>
        <dbReference type="SAM" id="Phobius"/>
    </source>
</evidence>
<feature type="transmembrane region" description="Helical" evidence="1">
    <location>
        <begin position="17"/>
        <end position="41"/>
    </location>
</feature>
<gene>
    <name evidence="2" type="ORF">SDC9_175072</name>
</gene>
<dbReference type="AlphaFoldDB" id="A0A645GL37"/>
<comment type="caution">
    <text evidence="2">The sequence shown here is derived from an EMBL/GenBank/DDBJ whole genome shotgun (WGS) entry which is preliminary data.</text>
</comment>
<reference evidence="2" key="1">
    <citation type="submission" date="2019-08" db="EMBL/GenBank/DDBJ databases">
        <authorList>
            <person name="Kucharzyk K."/>
            <person name="Murdoch R.W."/>
            <person name="Higgins S."/>
            <person name="Loffler F."/>
        </authorList>
    </citation>
    <scope>NUCLEOTIDE SEQUENCE</scope>
</reference>
<keyword evidence="1" id="KW-0812">Transmembrane</keyword>
<sequence>MQGDLCYTEDKVHLVDMLLFVMDMIITITSILIGVGVALLMDISR</sequence>
<dbReference type="EMBL" id="VSSQ01077621">
    <property type="protein sequence ID" value="MPN27638.1"/>
    <property type="molecule type" value="Genomic_DNA"/>
</dbReference>
<organism evidence="2">
    <name type="scientific">bioreactor metagenome</name>
    <dbReference type="NCBI Taxonomy" id="1076179"/>
    <lineage>
        <taxon>unclassified sequences</taxon>
        <taxon>metagenomes</taxon>
        <taxon>ecological metagenomes</taxon>
    </lineage>
</organism>
<proteinExistence type="predicted"/>
<accession>A0A645GL37</accession>
<protein>
    <submittedName>
        <fullName evidence="2">Uncharacterized protein</fullName>
    </submittedName>
</protein>
<name>A0A645GL37_9ZZZZ</name>
<keyword evidence="1" id="KW-0472">Membrane</keyword>
<keyword evidence="1" id="KW-1133">Transmembrane helix</keyword>